<keyword evidence="1" id="KW-0812">Transmembrane</keyword>
<dbReference type="Proteomes" id="UP000198521">
    <property type="component" value="Unassembled WGS sequence"/>
</dbReference>
<sequence>MKLRFVNLKHYYQEFLNLIHYSLNPVYIEPDKKTVFQNVKGTWTIFVIKTVLTIIIGGLVTIIIDPVNQTKIRWNELYSTGTIFLLSIIILPLLEEIAFRLSLKFKPIYVPFTVSVLTYYAVTKGVYHTSLSNTENHFKIRVLIALIALIIFSIILFQSRIKNTLDRFWNINFKWIFYALSVSFAWMHILNYEINVKHILLLPLITLPKLVSAISYGYIRMHYGFLYSLGLHMCWNSIGFIMSLFSTVGAD</sequence>
<gene>
    <name evidence="2" type="ORF">SAMN04487910_0603</name>
</gene>
<accession>A0A1H7HAB1</accession>
<feature type="transmembrane region" description="Helical" evidence="1">
    <location>
        <begin position="76"/>
        <end position="94"/>
    </location>
</feature>
<reference evidence="3" key="1">
    <citation type="submission" date="2016-10" db="EMBL/GenBank/DDBJ databases">
        <authorList>
            <person name="Varghese N."/>
            <person name="Submissions S."/>
        </authorList>
    </citation>
    <scope>NUCLEOTIDE SEQUENCE [LARGE SCALE GENOMIC DNA]</scope>
    <source>
        <strain evidence="3">DSM 25232 / NCIMB 14723 / 92V</strain>
    </source>
</reference>
<feature type="transmembrane region" description="Helical" evidence="1">
    <location>
        <begin position="142"/>
        <end position="161"/>
    </location>
</feature>
<dbReference type="STRING" id="1038014.SAMN04487910_0603"/>
<dbReference type="AlphaFoldDB" id="A0A1H7HAB1"/>
<name>A0A1H7HAB1_AQUAM</name>
<proteinExistence type="predicted"/>
<evidence type="ECO:0000256" key="1">
    <source>
        <dbReference type="SAM" id="Phobius"/>
    </source>
</evidence>
<feature type="transmembrane region" description="Helical" evidence="1">
    <location>
        <begin position="173"/>
        <end position="192"/>
    </location>
</feature>
<feature type="transmembrane region" description="Helical" evidence="1">
    <location>
        <begin position="225"/>
        <end position="245"/>
    </location>
</feature>
<dbReference type="RefSeq" id="WP_091405360.1">
    <property type="nucleotide sequence ID" value="NZ_FOAB01000001.1"/>
</dbReference>
<feature type="transmembrane region" description="Helical" evidence="1">
    <location>
        <begin position="199"/>
        <end position="219"/>
    </location>
</feature>
<keyword evidence="3" id="KW-1185">Reference proteome</keyword>
<protein>
    <recommendedName>
        <fullName evidence="4">CAAX protease self-immunity</fullName>
    </recommendedName>
</protein>
<dbReference type="OrthoDB" id="1161679at2"/>
<feature type="transmembrane region" description="Helical" evidence="1">
    <location>
        <begin position="43"/>
        <end position="64"/>
    </location>
</feature>
<evidence type="ECO:0000313" key="2">
    <source>
        <dbReference type="EMBL" id="SEK47158.1"/>
    </source>
</evidence>
<keyword evidence="1" id="KW-1133">Transmembrane helix</keyword>
<dbReference type="EMBL" id="FOAB01000001">
    <property type="protein sequence ID" value="SEK47158.1"/>
    <property type="molecule type" value="Genomic_DNA"/>
</dbReference>
<evidence type="ECO:0000313" key="3">
    <source>
        <dbReference type="Proteomes" id="UP000198521"/>
    </source>
</evidence>
<organism evidence="2 3">
    <name type="scientific">Aquimarina amphilecti</name>
    <dbReference type="NCBI Taxonomy" id="1038014"/>
    <lineage>
        <taxon>Bacteria</taxon>
        <taxon>Pseudomonadati</taxon>
        <taxon>Bacteroidota</taxon>
        <taxon>Flavobacteriia</taxon>
        <taxon>Flavobacteriales</taxon>
        <taxon>Flavobacteriaceae</taxon>
        <taxon>Aquimarina</taxon>
    </lineage>
</organism>
<feature type="transmembrane region" description="Helical" evidence="1">
    <location>
        <begin position="106"/>
        <end position="122"/>
    </location>
</feature>
<keyword evidence="1" id="KW-0472">Membrane</keyword>
<evidence type="ECO:0008006" key="4">
    <source>
        <dbReference type="Google" id="ProtNLM"/>
    </source>
</evidence>